<comment type="similarity">
    <text evidence="1">Belongs to the FAD-dependent oxidoreductase family.</text>
</comment>
<keyword evidence="3" id="KW-0274">FAD</keyword>
<dbReference type="HOGENOM" id="CLU_019845_2_0_1"/>
<keyword evidence="7" id="KW-1185">Reference proteome</keyword>
<gene>
    <name evidence="6" type="ORF">GALMADRAFT_64242</name>
</gene>
<evidence type="ECO:0000256" key="3">
    <source>
        <dbReference type="ARBA" id="ARBA00022827"/>
    </source>
</evidence>
<evidence type="ECO:0000256" key="1">
    <source>
        <dbReference type="ARBA" id="ARBA00006442"/>
    </source>
</evidence>
<reference evidence="7" key="1">
    <citation type="journal article" date="2014" name="Proc. Natl. Acad. Sci. U.S.A.">
        <title>Extensive sampling of basidiomycete genomes demonstrates inadequacy of the white-rot/brown-rot paradigm for wood decay fungi.</title>
        <authorList>
            <person name="Riley R."/>
            <person name="Salamov A.A."/>
            <person name="Brown D.W."/>
            <person name="Nagy L.G."/>
            <person name="Floudas D."/>
            <person name="Held B.W."/>
            <person name="Levasseur A."/>
            <person name="Lombard V."/>
            <person name="Morin E."/>
            <person name="Otillar R."/>
            <person name="Lindquist E.A."/>
            <person name="Sun H."/>
            <person name="LaButti K.M."/>
            <person name="Schmutz J."/>
            <person name="Jabbour D."/>
            <person name="Luo H."/>
            <person name="Baker S.E."/>
            <person name="Pisabarro A.G."/>
            <person name="Walton J.D."/>
            <person name="Blanchette R.A."/>
            <person name="Henrissat B."/>
            <person name="Martin F."/>
            <person name="Cullen D."/>
            <person name="Hibbett D.S."/>
            <person name="Grigoriev I.V."/>
        </authorList>
    </citation>
    <scope>NUCLEOTIDE SEQUENCE [LARGE SCALE GENOMIC DNA]</scope>
    <source>
        <strain evidence="7">CBS 339.88</strain>
    </source>
</reference>
<sequence>MHQNAERLNIVVVGGGLAGLTALKSLSDEVDRSKYGLILVTARPYFTHLPGTIRAILTAEGSLEDRIRMPYDELANKNAFKVIIGELASIEDNEKQGGVITLGSGERVPYTVLVLATGRRHQGPLDYPDTLEQSDEWIARWRTNFKKAQNIVLVGGGAAATEMAGEIKDEWPRKNVSIIHAKEKLLNDQYPSAWRDGVTQKLQARGVNIILNDYVDNLEIKGDGTLLLRKKHAIKADLVVPLRGTVPNTRFLLSLGENVLTNHGYVKVLPTLQLREHPRTFAIGDIIDWVEHKQGVNCAGHVSVLVPNLLALLKGKPLKKEYQGSHEAIIISNGKACATSAGYSSFLGGITCGDWLSSLFKSKSLMIDSTRKSLGFRDKSLAEGGILPALGIGL</sequence>
<dbReference type="SUPFAM" id="SSF51905">
    <property type="entry name" value="FAD/NAD(P)-binding domain"/>
    <property type="match status" value="1"/>
</dbReference>
<organism evidence="6 7">
    <name type="scientific">Galerina marginata (strain CBS 339.88)</name>
    <dbReference type="NCBI Taxonomy" id="685588"/>
    <lineage>
        <taxon>Eukaryota</taxon>
        <taxon>Fungi</taxon>
        <taxon>Dikarya</taxon>
        <taxon>Basidiomycota</taxon>
        <taxon>Agaricomycotina</taxon>
        <taxon>Agaricomycetes</taxon>
        <taxon>Agaricomycetidae</taxon>
        <taxon>Agaricales</taxon>
        <taxon>Agaricineae</taxon>
        <taxon>Strophariaceae</taxon>
        <taxon>Galerina</taxon>
    </lineage>
</organism>
<dbReference type="Gene3D" id="3.50.50.100">
    <property type="match status" value="1"/>
</dbReference>
<dbReference type="Pfam" id="PF07992">
    <property type="entry name" value="Pyr_redox_2"/>
    <property type="match status" value="1"/>
</dbReference>
<dbReference type="PANTHER" id="PTHR43735">
    <property type="entry name" value="APOPTOSIS-INDUCING FACTOR 1"/>
    <property type="match status" value="1"/>
</dbReference>
<dbReference type="GO" id="GO:0050660">
    <property type="term" value="F:flavin adenine dinucleotide binding"/>
    <property type="evidence" value="ECO:0007669"/>
    <property type="project" value="TreeGrafter"/>
</dbReference>
<evidence type="ECO:0000256" key="2">
    <source>
        <dbReference type="ARBA" id="ARBA00022630"/>
    </source>
</evidence>
<dbReference type="PRINTS" id="PR00368">
    <property type="entry name" value="FADPNR"/>
</dbReference>
<accession>A0A067TGF5</accession>
<dbReference type="GO" id="GO:0004174">
    <property type="term" value="F:electron-transferring-flavoprotein dehydrogenase activity"/>
    <property type="evidence" value="ECO:0007669"/>
    <property type="project" value="TreeGrafter"/>
</dbReference>
<proteinExistence type="inferred from homology"/>
<dbReference type="PRINTS" id="PR00469">
    <property type="entry name" value="PNDRDTASEII"/>
</dbReference>
<dbReference type="InterPro" id="IPR023753">
    <property type="entry name" value="FAD/NAD-binding_dom"/>
</dbReference>
<feature type="domain" description="FAD/NAD(P)-binding" evidence="5">
    <location>
        <begin position="9"/>
        <end position="291"/>
    </location>
</feature>
<evidence type="ECO:0000256" key="4">
    <source>
        <dbReference type="ARBA" id="ARBA00023002"/>
    </source>
</evidence>
<dbReference type="InterPro" id="IPR036188">
    <property type="entry name" value="FAD/NAD-bd_sf"/>
</dbReference>
<dbReference type="OrthoDB" id="202203at2759"/>
<name>A0A067TGF5_GALM3</name>
<dbReference type="Proteomes" id="UP000027222">
    <property type="component" value="Unassembled WGS sequence"/>
</dbReference>
<dbReference type="AlphaFoldDB" id="A0A067TGF5"/>
<protein>
    <recommendedName>
        <fullName evidence="5">FAD/NAD(P)-binding domain-containing protein</fullName>
    </recommendedName>
</protein>
<dbReference type="PANTHER" id="PTHR43735:SF3">
    <property type="entry name" value="FERROPTOSIS SUPPRESSOR PROTEIN 1"/>
    <property type="match status" value="1"/>
</dbReference>
<evidence type="ECO:0000313" key="7">
    <source>
        <dbReference type="Proteomes" id="UP000027222"/>
    </source>
</evidence>
<dbReference type="EMBL" id="KL142374">
    <property type="protein sequence ID" value="KDR78959.1"/>
    <property type="molecule type" value="Genomic_DNA"/>
</dbReference>
<evidence type="ECO:0000259" key="5">
    <source>
        <dbReference type="Pfam" id="PF07992"/>
    </source>
</evidence>
<dbReference type="GO" id="GO:0005737">
    <property type="term" value="C:cytoplasm"/>
    <property type="evidence" value="ECO:0007669"/>
    <property type="project" value="TreeGrafter"/>
</dbReference>
<keyword evidence="2" id="KW-0285">Flavoprotein</keyword>
<evidence type="ECO:0000313" key="6">
    <source>
        <dbReference type="EMBL" id="KDR78959.1"/>
    </source>
</evidence>
<keyword evidence="4" id="KW-0560">Oxidoreductase</keyword>
<dbReference type="STRING" id="685588.A0A067TGF5"/>